<evidence type="ECO:0000256" key="15">
    <source>
        <dbReference type="SAM" id="Phobius"/>
    </source>
</evidence>
<dbReference type="EMBL" id="JAMPKM010000001">
    <property type="protein sequence ID" value="MEP0816178.1"/>
    <property type="molecule type" value="Genomic_DNA"/>
</dbReference>
<feature type="domain" description="PAS" evidence="18">
    <location>
        <begin position="122"/>
        <end position="194"/>
    </location>
</feature>
<organism evidence="20 21">
    <name type="scientific">Trichocoleus desertorum GB2-A4</name>
    <dbReference type="NCBI Taxonomy" id="2933944"/>
    <lineage>
        <taxon>Bacteria</taxon>
        <taxon>Bacillati</taxon>
        <taxon>Cyanobacteriota</taxon>
        <taxon>Cyanophyceae</taxon>
        <taxon>Leptolyngbyales</taxon>
        <taxon>Trichocoleusaceae</taxon>
        <taxon>Trichocoleus</taxon>
    </lineage>
</organism>
<dbReference type="Gene3D" id="3.40.50.2300">
    <property type="match status" value="1"/>
</dbReference>
<dbReference type="InterPro" id="IPR035965">
    <property type="entry name" value="PAS-like_dom_sf"/>
</dbReference>
<dbReference type="InterPro" id="IPR011006">
    <property type="entry name" value="CheY-like_superfamily"/>
</dbReference>
<comment type="subcellular location">
    <subcellularLocation>
        <location evidence="2">Membrane</location>
        <topology evidence="2">Multi-pass membrane protein</topology>
    </subcellularLocation>
</comment>
<protein>
    <recommendedName>
        <fullName evidence="3">histidine kinase</fullName>
        <ecNumber evidence="3">2.7.13.3</ecNumber>
    </recommendedName>
</protein>
<feature type="domain" description="PAS" evidence="18">
    <location>
        <begin position="289"/>
        <end position="335"/>
    </location>
</feature>
<dbReference type="Pfam" id="PF08447">
    <property type="entry name" value="PAS_3"/>
    <property type="match status" value="1"/>
</dbReference>
<feature type="domain" description="Response regulatory" evidence="17">
    <location>
        <begin position="895"/>
        <end position="1011"/>
    </location>
</feature>
<evidence type="ECO:0000259" key="17">
    <source>
        <dbReference type="PROSITE" id="PS50110"/>
    </source>
</evidence>
<dbReference type="Pfam" id="PF02518">
    <property type="entry name" value="HATPase_c"/>
    <property type="match status" value="1"/>
</dbReference>
<evidence type="ECO:0000256" key="13">
    <source>
        <dbReference type="PROSITE-ProRule" id="PRU00169"/>
    </source>
</evidence>
<dbReference type="InterPro" id="IPR013656">
    <property type="entry name" value="PAS_4"/>
</dbReference>
<dbReference type="InterPro" id="IPR005467">
    <property type="entry name" value="His_kinase_dom"/>
</dbReference>
<dbReference type="InterPro" id="IPR036097">
    <property type="entry name" value="HisK_dim/P_sf"/>
</dbReference>
<dbReference type="InterPro" id="IPR004358">
    <property type="entry name" value="Sig_transdc_His_kin-like_C"/>
</dbReference>
<dbReference type="Proteomes" id="UP001464891">
    <property type="component" value="Unassembled WGS sequence"/>
</dbReference>
<dbReference type="CDD" id="cd16922">
    <property type="entry name" value="HATPase_EvgS-ArcB-TorS-like"/>
    <property type="match status" value="1"/>
</dbReference>
<evidence type="ECO:0000313" key="21">
    <source>
        <dbReference type="Proteomes" id="UP001464891"/>
    </source>
</evidence>
<evidence type="ECO:0000256" key="4">
    <source>
        <dbReference type="ARBA" id="ARBA00022553"/>
    </source>
</evidence>
<dbReference type="InterPro" id="IPR036890">
    <property type="entry name" value="HATPase_C_sf"/>
</dbReference>
<sequence>MTVRYTALQHYGIAVFTVAIALVLTCLLQPLLSHTPALLFFIAIVINTWYSGVGPGFAAGFLSALAFEFFINLPLFQFNFTETDLLRLGAGIAAVVVTNLLHHRLWVAKRQAHLRGLKLWESREQLSLAIEAAQMGNWDWDIRTGKVSWSRQQERLFGLPEDSFPGTVSAFLACVHPDDRDRLAQSFKVAQASRADYSEEFRIIWPDGTLHWIVSRGRFLQNEISQPIRMFGTVLDITERKQAEEVLRQSHDELERLVEERTLALTQANVILHQEIAERQQAQEALYRREQESKALLDNTPDVIIRCDRAFRYVYVNPAVERITGFPAAFFLGHTSQEHGLPESFCQAWDSSMEQMFATGKEQTVEFKAPSLQGWRTYQSRVVPELDAEGNVQYALIVSRDITALKQAEAERVQLIQAQAARAEAEAAQQRAAFLAQVSAQLATSLESEMALQALAQVIVPNLADYCLIYVRDESSDLIRRVAAAHVDPTQTEQLLAFNQNYPLHLQAQVPVAEAIRTGKAFCQAEIAETFFREFPTSSGHITAIENLATRSFTIQPLRGSDRILGAILLATTVSDRRYGPDERVLVEEVAHRAAIALDNVRLYQKAQQARAASEAARRTAEAANRMKDEFLATLSHELRTPLNSILGWSRLLTQRQMDAATTTRALETIERNAKLQAQLIEDILDVSRIIRGQLRLNLCPTDLVTVIQAAIDAARPAAEAKSLQVTCACTSPRYRVTVDPDRIQQVVWNLLSNAVKFTPSGGRVEVQMEQVQALGNSNLDCNGSLGEAQVEIRVSDTGLGVAPEFLPHVFERFRQADSTTTRSQGGLGLGLAIVRHLVELHGGTVQATSPGEGQGATFSVRLPLVTRPEPTQIPSAQELGAVATDPGPTLEGMQVLLVDDEVDIRELFTVVLEAQGAKVTAVAAVAEALAVLQHCQPDVLVSDIAMPERDGHELIQQVRADARICHIPAIALTAYAGEAEQQRSLTAGFQVHLSKPVEPIALTHAIATLVKSSPKVSL</sequence>
<evidence type="ECO:0000259" key="18">
    <source>
        <dbReference type="PROSITE" id="PS50112"/>
    </source>
</evidence>
<dbReference type="SUPFAM" id="SSF52172">
    <property type="entry name" value="CheY-like"/>
    <property type="match status" value="1"/>
</dbReference>
<dbReference type="InterPro" id="IPR038318">
    <property type="entry name" value="KdpD_sf"/>
</dbReference>
<feature type="domain" description="PAC" evidence="19">
    <location>
        <begin position="363"/>
        <end position="414"/>
    </location>
</feature>
<dbReference type="InterPro" id="IPR001789">
    <property type="entry name" value="Sig_transdc_resp-reg_receiver"/>
</dbReference>
<dbReference type="SMART" id="SM00091">
    <property type="entry name" value="PAS"/>
    <property type="match status" value="2"/>
</dbReference>
<dbReference type="InterPro" id="IPR001610">
    <property type="entry name" value="PAC"/>
</dbReference>
<dbReference type="SMART" id="SM00388">
    <property type="entry name" value="HisKA"/>
    <property type="match status" value="1"/>
</dbReference>
<dbReference type="SMART" id="SM00086">
    <property type="entry name" value="PAC"/>
    <property type="match status" value="2"/>
</dbReference>
<dbReference type="PROSITE" id="PS50112">
    <property type="entry name" value="PAS"/>
    <property type="match status" value="2"/>
</dbReference>
<feature type="domain" description="PAC" evidence="19">
    <location>
        <begin position="197"/>
        <end position="249"/>
    </location>
</feature>
<dbReference type="Pfam" id="PF08448">
    <property type="entry name" value="PAS_4"/>
    <property type="match status" value="1"/>
</dbReference>
<keyword evidence="8" id="KW-0418">Kinase</keyword>
<dbReference type="PROSITE" id="PS50110">
    <property type="entry name" value="RESPONSE_REGULATORY"/>
    <property type="match status" value="1"/>
</dbReference>
<dbReference type="Gene3D" id="2.10.70.100">
    <property type="match status" value="1"/>
</dbReference>
<dbReference type="SUPFAM" id="SSF47384">
    <property type="entry name" value="Homodimeric domain of signal transducing histidine kinase"/>
    <property type="match status" value="1"/>
</dbReference>
<dbReference type="RefSeq" id="WP_190431921.1">
    <property type="nucleotide sequence ID" value="NZ_JAMPKM010000001.1"/>
</dbReference>
<dbReference type="Gene3D" id="3.30.565.10">
    <property type="entry name" value="Histidine kinase-like ATPase, C-terminal domain"/>
    <property type="match status" value="1"/>
</dbReference>
<dbReference type="Gene3D" id="3.30.450.40">
    <property type="match status" value="1"/>
</dbReference>
<dbReference type="NCBIfam" id="TIGR00229">
    <property type="entry name" value="sensory_box"/>
    <property type="match status" value="2"/>
</dbReference>
<evidence type="ECO:0000259" key="16">
    <source>
        <dbReference type="PROSITE" id="PS50109"/>
    </source>
</evidence>
<evidence type="ECO:0000256" key="6">
    <source>
        <dbReference type="ARBA" id="ARBA00022692"/>
    </source>
</evidence>
<dbReference type="Gene3D" id="1.20.120.620">
    <property type="entry name" value="Backbone structure of the membrane domain of e. Coli histidine kinase receptor kdpd"/>
    <property type="match status" value="1"/>
</dbReference>
<evidence type="ECO:0000313" key="20">
    <source>
        <dbReference type="EMBL" id="MEP0816178.1"/>
    </source>
</evidence>
<proteinExistence type="predicted"/>
<dbReference type="Pfam" id="PF13493">
    <property type="entry name" value="DUF4118"/>
    <property type="match status" value="1"/>
</dbReference>
<dbReference type="Pfam" id="PF00512">
    <property type="entry name" value="HisKA"/>
    <property type="match status" value="1"/>
</dbReference>
<dbReference type="Gene3D" id="1.10.287.130">
    <property type="match status" value="1"/>
</dbReference>
<dbReference type="CDD" id="cd00082">
    <property type="entry name" value="HisKA"/>
    <property type="match status" value="1"/>
</dbReference>
<evidence type="ECO:0000259" key="19">
    <source>
        <dbReference type="PROSITE" id="PS50113"/>
    </source>
</evidence>
<dbReference type="Pfam" id="PF13185">
    <property type="entry name" value="GAF_2"/>
    <property type="match status" value="1"/>
</dbReference>
<evidence type="ECO:0000256" key="10">
    <source>
        <dbReference type="ARBA" id="ARBA00022989"/>
    </source>
</evidence>
<keyword evidence="4 13" id="KW-0597">Phosphoprotein</keyword>
<evidence type="ECO:0000256" key="8">
    <source>
        <dbReference type="ARBA" id="ARBA00022777"/>
    </source>
</evidence>
<name>A0ABV0J325_9CYAN</name>
<keyword evidence="6 15" id="KW-0812">Transmembrane</keyword>
<evidence type="ECO:0000256" key="12">
    <source>
        <dbReference type="ARBA" id="ARBA00023136"/>
    </source>
</evidence>
<evidence type="ECO:0000256" key="5">
    <source>
        <dbReference type="ARBA" id="ARBA00022679"/>
    </source>
</evidence>
<feature type="coiled-coil region" evidence="14">
    <location>
        <begin position="406"/>
        <end position="438"/>
    </location>
</feature>
<keyword evidence="12 15" id="KW-0472">Membrane</keyword>
<accession>A0ABV0J325</accession>
<dbReference type="PRINTS" id="PR00344">
    <property type="entry name" value="BCTRLSENSOR"/>
</dbReference>
<keyword evidence="5" id="KW-0808">Transferase</keyword>
<evidence type="ECO:0000256" key="1">
    <source>
        <dbReference type="ARBA" id="ARBA00000085"/>
    </source>
</evidence>
<dbReference type="PANTHER" id="PTHR43547">
    <property type="entry name" value="TWO-COMPONENT HISTIDINE KINASE"/>
    <property type="match status" value="1"/>
</dbReference>
<feature type="modified residue" description="4-aspartylphosphate" evidence="13">
    <location>
        <position position="944"/>
    </location>
</feature>
<evidence type="ECO:0000256" key="2">
    <source>
        <dbReference type="ARBA" id="ARBA00004141"/>
    </source>
</evidence>
<dbReference type="SUPFAM" id="SSF55785">
    <property type="entry name" value="PYP-like sensor domain (PAS domain)"/>
    <property type="match status" value="2"/>
</dbReference>
<dbReference type="InterPro" id="IPR003018">
    <property type="entry name" value="GAF"/>
</dbReference>
<keyword evidence="10 15" id="KW-1133">Transmembrane helix</keyword>
<dbReference type="PROSITE" id="PS50109">
    <property type="entry name" value="HIS_KIN"/>
    <property type="match status" value="1"/>
</dbReference>
<comment type="caution">
    <text evidence="20">The sequence shown here is derived from an EMBL/GenBank/DDBJ whole genome shotgun (WGS) entry which is preliminary data.</text>
</comment>
<dbReference type="InterPro" id="IPR003594">
    <property type="entry name" value="HATPase_dom"/>
</dbReference>
<keyword evidence="9 20" id="KW-0067">ATP-binding</keyword>
<dbReference type="PANTHER" id="PTHR43547:SF2">
    <property type="entry name" value="HYBRID SIGNAL TRANSDUCTION HISTIDINE KINASE C"/>
    <property type="match status" value="1"/>
</dbReference>
<keyword evidence="7" id="KW-0547">Nucleotide-binding</keyword>
<dbReference type="SMART" id="SM00065">
    <property type="entry name" value="GAF"/>
    <property type="match status" value="1"/>
</dbReference>
<evidence type="ECO:0000256" key="7">
    <source>
        <dbReference type="ARBA" id="ARBA00022741"/>
    </source>
</evidence>
<gene>
    <name evidence="20" type="ORF">NC998_03600</name>
</gene>
<feature type="domain" description="Histidine kinase" evidence="16">
    <location>
        <begin position="634"/>
        <end position="867"/>
    </location>
</feature>
<dbReference type="InterPro" id="IPR013655">
    <property type="entry name" value="PAS_fold_3"/>
</dbReference>
<evidence type="ECO:0000256" key="9">
    <source>
        <dbReference type="ARBA" id="ARBA00022840"/>
    </source>
</evidence>
<dbReference type="SUPFAM" id="SSF55781">
    <property type="entry name" value="GAF domain-like"/>
    <property type="match status" value="1"/>
</dbReference>
<evidence type="ECO:0000256" key="14">
    <source>
        <dbReference type="SAM" id="Coils"/>
    </source>
</evidence>
<keyword evidence="14" id="KW-0175">Coiled coil</keyword>
<dbReference type="Gene3D" id="3.30.450.20">
    <property type="entry name" value="PAS domain"/>
    <property type="match status" value="2"/>
</dbReference>
<dbReference type="SUPFAM" id="SSF55874">
    <property type="entry name" value="ATPase domain of HSP90 chaperone/DNA topoisomerase II/histidine kinase"/>
    <property type="match status" value="1"/>
</dbReference>
<reference evidence="20 21" key="1">
    <citation type="submission" date="2022-04" db="EMBL/GenBank/DDBJ databases">
        <title>Positive selection, recombination, and allopatry shape intraspecific diversity of widespread and dominant cyanobacteria.</title>
        <authorList>
            <person name="Wei J."/>
            <person name="Shu W."/>
            <person name="Hu C."/>
        </authorList>
    </citation>
    <scope>NUCLEOTIDE SEQUENCE [LARGE SCALE GENOMIC DNA]</scope>
    <source>
        <strain evidence="20 21">GB2-A4</strain>
    </source>
</reference>
<feature type="transmembrane region" description="Helical" evidence="15">
    <location>
        <begin position="6"/>
        <end position="24"/>
    </location>
</feature>
<dbReference type="EC" id="2.7.13.3" evidence="3"/>
<evidence type="ECO:0000256" key="11">
    <source>
        <dbReference type="ARBA" id="ARBA00023012"/>
    </source>
</evidence>
<evidence type="ECO:0000256" key="3">
    <source>
        <dbReference type="ARBA" id="ARBA00012438"/>
    </source>
</evidence>
<dbReference type="PROSITE" id="PS50113">
    <property type="entry name" value="PAC"/>
    <property type="match status" value="2"/>
</dbReference>
<dbReference type="CDD" id="cd00130">
    <property type="entry name" value="PAS"/>
    <property type="match status" value="2"/>
</dbReference>
<dbReference type="InterPro" id="IPR025201">
    <property type="entry name" value="KdpD_TM"/>
</dbReference>
<dbReference type="InterPro" id="IPR029016">
    <property type="entry name" value="GAF-like_dom_sf"/>
</dbReference>
<dbReference type="GO" id="GO:0005524">
    <property type="term" value="F:ATP binding"/>
    <property type="evidence" value="ECO:0007669"/>
    <property type="project" value="UniProtKB-KW"/>
</dbReference>
<feature type="transmembrane region" description="Helical" evidence="15">
    <location>
        <begin position="31"/>
        <end position="50"/>
    </location>
</feature>
<dbReference type="InterPro" id="IPR000700">
    <property type="entry name" value="PAS-assoc_C"/>
</dbReference>
<keyword evidence="11" id="KW-0902">Two-component regulatory system</keyword>
<keyword evidence="21" id="KW-1185">Reference proteome</keyword>
<dbReference type="InterPro" id="IPR003661">
    <property type="entry name" value="HisK_dim/P_dom"/>
</dbReference>
<dbReference type="Pfam" id="PF00072">
    <property type="entry name" value="Response_reg"/>
    <property type="match status" value="1"/>
</dbReference>
<dbReference type="SMART" id="SM00387">
    <property type="entry name" value="HATPase_c"/>
    <property type="match status" value="1"/>
</dbReference>
<dbReference type="InterPro" id="IPR000014">
    <property type="entry name" value="PAS"/>
</dbReference>
<dbReference type="SMART" id="SM00448">
    <property type="entry name" value="REC"/>
    <property type="match status" value="1"/>
</dbReference>
<comment type="catalytic activity">
    <reaction evidence="1">
        <text>ATP + protein L-histidine = ADP + protein N-phospho-L-histidine.</text>
        <dbReference type="EC" id="2.7.13.3"/>
    </reaction>
</comment>